<keyword evidence="3" id="KW-1185">Reference proteome</keyword>
<sequence length="273" mass="31043">MASQEPPSFYQQHPVTLGARQTRLLHIQPATSHTDQLRASLLLHKLDNPSTAYETLSYVWGLASDLRYLRKPDRPLRIWIDAISINQQDKLEKADQVAIMGDIYRGATHVNIWLLHTFFSNIALTSSHFHAIPGFSTDPKTNRLTFSETPEFTAAWEGFRLVAESPWWTRAWTVQEAILPPKLNFLYGSAEPCGFQVMASAMDNYWRFGKHLDACCSEAMTLFPREKMDALGSILGMVGHVGNIFLRRSLGRGRDFDGRDCFYMVVRAFASRS</sequence>
<dbReference type="InterPro" id="IPR010730">
    <property type="entry name" value="HET"/>
</dbReference>
<dbReference type="PANTHER" id="PTHR24148">
    <property type="entry name" value="ANKYRIN REPEAT DOMAIN-CONTAINING PROTEIN 39 HOMOLOG-RELATED"/>
    <property type="match status" value="1"/>
</dbReference>
<dbReference type="PANTHER" id="PTHR24148:SF64">
    <property type="entry name" value="HETEROKARYON INCOMPATIBILITY DOMAIN-CONTAINING PROTEIN"/>
    <property type="match status" value="1"/>
</dbReference>
<dbReference type="Proteomes" id="UP001321760">
    <property type="component" value="Unassembled WGS sequence"/>
</dbReference>
<organism evidence="2 3">
    <name type="scientific">Podospora aff. communis PSN243</name>
    <dbReference type="NCBI Taxonomy" id="3040156"/>
    <lineage>
        <taxon>Eukaryota</taxon>
        <taxon>Fungi</taxon>
        <taxon>Dikarya</taxon>
        <taxon>Ascomycota</taxon>
        <taxon>Pezizomycotina</taxon>
        <taxon>Sordariomycetes</taxon>
        <taxon>Sordariomycetidae</taxon>
        <taxon>Sordariales</taxon>
        <taxon>Podosporaceae</taxon>
        <taxon>Podospora</taxon>
    </lineage>
</organism>
<dbReference type="InterPro" id="IPR052895">
    <property type="entry name" value="HetReg/Transcr_Mod"/>
</dbReference>
<evidence type="ECO:0000313" key="3">
    <source>
        <dbReference type="Proteomes" id="UP001321760"/>
    </source>
</evidence>
<reference evidence="2" key="1">
    <citation type="journal article" date="2023" name="Mol. Phylogenet. Evol.">
        <title>Genome-scale phylogeny and comparative genomics of the fungal order Sordariales.</title>
        <authorList>
            <person name="Hensen N."/>
            <person name="Bonometti L."/>
            <person name="Westerberg I."/>
            <person name="Brannstrom I.O."/>
            <person name="Guillou S."/>
            <person name="Cros-Aarteil S."/>
            <person name="Calhoun S."/>
            <person name="Haridas S."/>
            <person name="Kuo A."/>
            <person name="Mondo S."/>
            <person name="Pangilinan J."/>
            <person name="Riley R."/>
            <person name="LaButti K."/>
            <person name="Andreopoulos B."/>
            <person name="Lipzen A."/>
            <person name="Chen C."/>
            <person name="Yan M."/>
            <person name="Daum C."/>
            <person name="Ng V."/>
            <person name="Clum A."/>
            <person name="Steindorff A."/>
            <person name="Ohm R.A."/>
            <person name="Martin F."/>
            <person name="Silar P."/>
            <person name="Natvig D.O."/>
            <person name="Lalanne C."/>
            <person name="Gautier V."/>
            <person name="Ament-Velasquez S.L."/>
            <person name="Kruys A."/>
            <person name="Hutchinson M.I."/>
            <person name="Powell A.J."/>
            <person name="Barry K."/>
            <person name="Miller A.N."/>
            <person name="Grigoriev I.V."/>
            <person name="Debuchy R."/>
            <person name="Gladieux P."/>
            <person name="Hiltunen Thoren M."/>
            <person name="Johannesson H."/>
        </authorList>
    </citation>
    <scope>NUCLEOTIDE SEQUENCE</scope>
    <source>
        <strain evidence="2">PSN243</strain>
    </source>
</reference>
<dbReference type="EMBL" id="MU865966">
    <property type="protein sequence ID" value="KAK4445299.1"/>
    <property type="molecule type" value="Genomic_DNA"/>
</dbReference>
<reference evidence="2" key="2">
    <citation type="submission" date="2023-05" db="EMBL/GenBank/DDBJ databases">
        <authorList>
            <consortium name="Lawrence Berkeley National Laboratory"/>
            <person name="Steindorff A."/>
            <person name="Hensen N."/>
            <person name="Bonometti L."/>
            <person name="Westerberg I."/>
            <person name="Brannstrom I.O."/>
            <person name="Guillou S."/>
            <person name="Cros-Aarteil S."/>
            <person name="Calhoun S."/>
            <person name="Haridas S."/>
            <person name="Kuo A."/>
            <person name="Mondo S."/>
            <person name="Pangilinan J."/>
            <person name="Riley R."/>
            <person name="Labutti K."/>
            <person name="Andreopoulos B."/>
            <person name="Lipzen A."/>
            <person name="Chen C."/>
            <person name="Yanf M."/>
            <person name="Daum C."/>
            <person name="Ng V."/>
            <person name="Clum A."/>
            <person name="Ohm R."/>
            <person name="Martin F."/>
            <person name="Silar P."/>
            <person name="Natvig D."/>
            <person name="Lalanne C."/>
            <person name="Gautier V."/>
            <person name="Ament-Velasquez S.L."/>
            <person name="Kruys A."/>
            <person name="Hutchinson M.I."/>
            <person name="Powell A.J."/>
            <person name="Barry K."/>
            <person name="Miller A.N."/>
            <person name="Grigoriev I.V."/>
            <person name="Debuchy R."/>
            <person name="Gladieux P."/>
            <person name="Thoren M.H."/>
            <person name="Johannesson H."/>
        </authorList>
    </citation>
    <scope>NUCLEOTIDE SEQUENCE</scope>
    <source>
        <strain evidence="2">PSN243</strain>
    </source>
</reference>
<proteinExistence type="predicted"/>
<feature type="domain" description="Heterokaryon incompatibility" evidence="1">
    <location>
        <begin position="66"/>
        <end position="176"/>
    </location>
</feature>
<comment type="caution">
    <text evidence="2">The sequence shown here is derived from an EMBL/GenBank/DDBJ whole genome shotgun (WGS) entry which is preliminary data.</text>
</comment>
<name>A0AAV9GB24_9PEZI</name>
<gene>
    <name evidence="2" type="ORF">QBC34DRAFT_472500</name>
</gene>
<evidence type="ECO:0000259" key="1">
    <source>
        <dbReference type="Pfam" id="PF06985"/>
    </source>
</evidence>
<accession>A0AAV9GB24</accession>
<protein>
    <submittedName>
        <fullName evidence="2">Heterokaryon incompatibility protein-domain-containing protein</fullName>
    </submittedName>
</protein>
<dbReference type="Pfam" id="PF06985">
    <property type="entry name" value="HET"/>
    <property type="match status" value="1"/>
</dbReference>
<dbReference type="AlphaFoldDB" id="A0AAV9GB24"/>
<evidence type="ECO:0000313" key="2">
    <source>
        <dbReference type="EMBL" id="KAK4445299.1"/>
    </source>
</evidence>